<evidence type="ECO:0000256" key="6">
    <source>
        <dbReference type="ARBA" id="ARBA00022723"/>
    </source>
</evidence>
<dbReference type="Pfam" id="PF02872">
    <property type="entry name" value="5_nucleotid_C"/>
    <property type="match status" value="1"/>
</dbReference>
<organism evidence="14 15">
    <name type="scientific">Pendulispora rubella</name>
    <dbReference type="NCBI Taxonomy" id="2741070"/>
    <lineage>
        <taxon>Bacteria</taxon>
        <taxon>Pseudomonadati</taxon>
        <taxon>Myxococcota</taxon>
        <taxon>Myxococcia</taxon>
        <taxon>Myxococcales</taxon>
        <taxon>Sorangiineae</taxon>
        <taxon>Pendulisporaceae</taxon>
        <taxon>Pendulispora</taxon>
    </lineage>
</organism>
<evidence type="ECO:0000256" key="8">
    <source>
        <dbReference type="ARBA" id="ARBA00022741"/>
    </source>
</evidence>
<feature type="signal peptide" evidence="11">
    <location>
        <begin position="1"/>
        <end position="24"/>
    </location>
</feature>
<dbReference type="Gene3D" id="3.90.780.10">
    <property type="entry name" value="5'-Nucleotidase, C-terminal domain"/>
    <property type="match status" value="1"/>
</dbReference>
<evidence type="ECO:0000313" key="15">
    <source>
        <dbReference type="Proteomes" id="UP001374803"/>
    </source>
</evidence>
<dbReference type="PANTHER" id="PTHR11575:SF6">
    <property type="entry name" value="2',3'-CYCLIC-NUCLEOTIDE 2'-PHOSPHODIESTERASE_3'-NUCLEOTIDASE"/>
    <property type="match status" value="1"/>
</dbReference>
<keyword evidence="9 11" id="KW-0378">Hydrolase</keyword>
<evidence type="ECO:0000256" key="3">
    <source>
        <dbReference type="ARBA" id="ARBA00001968"/>
    </source>
</evidence>
<dbReference type="InterPro" id="IPR008334">
    <property type="entry name" value="5'-Nucleotdase_C"/>
</dbReference>
<evidence type="ECO:0000259" key="12">
    <source>
        <dbReference type="Pfam" id="PF00149"/>
    </source>
</evidence>
<keyword evidence="6" id="KW-0479">Metal-binding</keyword>
<dbReference type="InterPro" id="IPR006146">
    <property type="entry name" value="5'-Nucleotdase_CS"/>
</dbReference>
<evidence type="ECO:0000256" key="2">
    <source>
        <dbReference type="ARBA" id="ARBA00001730"/>
    </source>
</evidence>
<comment type="catalytic activity">
    <reaction evidence="2">
        <text>a nucleoside 2',3'-cyclic phosphate + H2O = a nucleoside 3'-phosphate + H(+)</text>
        <dbReference type="Rhea" id="RHEA:19621"/>
        <dbReference type="ChEBI" id="CHEBI:15377"/>
        <dbReference type="ChEBI" id="CHEBI:15378"/>
        <dbReference type="ChEBI" id="CHEBI:66949"/>
        <dbReference type="ChEBI" id="CHEBI:66954"/>
        <dbReference type="EC" id="3.1.4.16"/>
    </reaction>
</comment>
<dbReference type="CDD" id="cd07410">
    <property type="entry name" value="MPP_CpdB_N"/>
    <property type="match status" value="1"/>
</dbReference>
<dbReference type="SUPFAM" id="SSF55816">
    <property type="entry name" value="5'-nucleotidase (syn. UDP-sugar hydrolase), C-terminal domain"/>
    <property type="match status" value="1"/>
</dbReference>
<dbReference type="Pfam" id="PF00149">
    <property type="entry name" value="Metallophos"/>
    <property type="match status" value="1"/>
</dbReference>
<evidence type="ECO:0000256" key="4">
    <source>
        <dbReference type="ARBA" id="ARBA00004196"/>
    </source>
</evidence>
<comment type="cofactor">
    <cofactor evidence="3">
        <name>a divalent metal cation</name>
        <dbReference type="ChEBI" id="CHEBI:60240"/>
    </cofactor>
</comment>
<dbReference type="RefSeq" id="WP_394833095.1">
    <property type="nucleotide sequence ID" value="NZ_CP089929.1"/>
</dbReference>
<gene>
    <name evidence="14" type="ORF">LVJ94_42005</name>
</gene>
<accession>A0ABZ2L0X3</accession>
<dbReference type="PRINTS" id="PR01607">
    <property type="entry name" value="APYRASEFAMLY"/>
</dbReference>
<dbReference type="InterPro" id="IPR004843">
    <property type="entry name" value="Calcineurin-like_PHP"/>
</dbReference>
<dbReference type="PANTHER" id="PTHR11575">
    <property type="entry name" value="5'-NUCLEOTIDASE-RELATED"/>
    <property type="match status" value="1"/>
</dbReference>
<keyword evidence="10" id="KW-0511">Multifunctional enzyme</keyword>
<dbReference type="Proteomes" id="UP001374803">
    <property type="component" value="Chromosome"/>
</dbReference>
<keyword evidence="15" id="KW-1185">Reference proteome</keyword>
<dbReference type="Gene3D" id="3.60.21.10">
    <property type="match status" value="1"/>
</dbReference>
<comment type="similarity">
    <text evidence="5 11">Belongs to the 5'-nucleotidase family.</text>
</comment>
<evidence type="ECO:0000256" key="9">
    <source>
        <dbReference type="ARBA" id="ARBA00022801"/>
    </source>
</evidence>
<dbReference type="PROSITE" id="PS00786">
    <property type="entry name" value="5_NUCLEOTIDASE_2"/>
    <property type="match status" value="1"/>
</dbReference>
<dbReference type="InterPro" id="IPR006179">
    <property type="entry name" value="5_nucleotidase/apyrase"/>
</dbReference>
<protein>
    <submittedName>
        <fullName evidence="14">5'-nucleotidase C-terminal domain-containing protein</fullName>
    </submittedName>
</protein>
<dbReference type="InterPro" id="IPR041827">
    <property type="entry name" value="CpdB_N"/>
</dbReference>
<feature type="chain" id="PRO_5044965679" evidence="11">
    <location>
        <begin position="25"/>
        <end position="614"/>
    </location>
</feature>
<evidence type="ECO:0000256" key="10">
    <source>
        <dbReference type="ARBA" id="ARBA00023268"/>
    </source>
</evidence>
<dbReference type="InterPro" id="IPR029052">
    <property type="entry name" value="Metallo-depent_PP-like"/>
</dbReference>
<name>A0ABZ2L0X3_9BACT</name>
<dbReference type="SUPFAM" id="SSF56300">
    <property type="entry name" value="Metallo-dependent phosphatases"/>
    <property type="match status" value="1"/>
</dbReference>
<evidence type="ECO:0000256" key="7">
    <source>
        <dbReference type="ARBA" id="ARBA00022729"/>
    </source>
</evidence>
<evidence type="ECO:0000256" key="1">
    <source>
        <dbReference type="ARBA" id="ARBA00000527"/>
    </source>
</evidence>
<comment type="catalytic activity">
    <reaction evidence="1">
        <text>a ribonucleoside 3'-phosphate + H2O = a ribonucleoside + phosphate</text>
        <dbReference type="Rhea" id="RHEA:10144"/>
        <dbReference type="ChEBI" id="CHEBI:13197"/>
        <dbReference type="ChEBI" id="CHEBI:15377"/>
        <dbReference type="ChEBI" id="CHEBI:18254"/>
        <dbReference type="ChEBI" id="CHEBI:43474"/>
        <dbReference type="EC" id="3.1.3.6"/>
    </reaction>
</comment>
<evidence type="ECO:0000256" key="5">
    <source>
        <dbReference type="ARBA" id="ARBA00006654"/>
    </source>
</evidence>
<keyword evidence="8 11" id="KW-0547">Nucleotide-binding</keyword>
<feature type="domain" description="Calcineurin-like phosphoesterase" evidence="12">
    <location>
        <begin position="58"/>
        <end position="301"/>
    </location>
</feature>
<keyword evidence="7 11" id="KW-0732">Signal</keyword>
<feature type="domain" description="5'-Nucleotidase C-terminal" evidence="13">
    <location>
        <begin position="386"/>
        <end position="553"/>
    </location>
</feature>
<comment type="subcellular location">
    <subcellularLocation>
        <location evidence="4">Cell envelope</location>
    </subcellularLocation>
</comment>
<evidence type="ECO:0000313" key="14">
    <source>
        <dbReference type="EMBL" id="WXB03466.1"/>
    </source>
</evidence>
<proteinExistence type="inferred from homology"/>
<evidence type="ECO:0000259" key="13">
    <source>
        <dbReference type="Pfam" id="PF02872"/>
    </source>
</evidence>
<sequence>MTKQHWLGFSLAFALGFTQLPACSSDDTLVHTSPDGGAPDGSALDAGGDASPASVTLTILQTTDLHTNVMPWDYFSAKDAKTQGLAKVATLVKRERTECSLLIDSGDTIQGTPLGTYYALKDNAPKHPMAAAMESLKYDAMALGNHEFNYGLGVLNKFIGEVNFPVLSANVRKTDGTEAFKPYVIKEVCGIKVGILGMVTPGVTTWERPENIPGLRFDNPLDTAKEFVPKLRAAGADVVVVSFHSGPDKQPPGNANDPASWLTDYSTWTDRGNLPNENLAVQIAQQVPGIDVILSGHTHQPIPKMLIGDVILSQPNRWGSHLGKVSIGASKASGAWKVVSRDSKLVPVTEDVPVDETVAAAAKSYHETTLAYVDAKIGSSAAVFPNGFPARYTDSALADLINIVQEEAAEANGHKVDLSLAAVFSNNGGIPQGDVKLRDAYSIYVYDNTLYVMEITGDILRKALEKDALYFKTLDAANLPAEPAQCKAMPNGPDFNWDIYSQIAYTIDATKPEGSRVTSLKFKGADVTPTQKLTIAINNYRGGGGGGYDMFKEGTIVWKSADGVRDFVADYVTRLETNHEKLDPAKLNTCNFKLLPDLYSKYFKTTPGPTKCSP</sequence>
<dbReference type="InterPro" id="IPR036907">
    <property type="entry name" value="5'-Nucleotdase_C_sf"/>
</dbReference>
<dbReference type="EMBL" id="CP089983">
    <property type="protein sequence ID" value="WXB03466.1"/>
    <property type="molecule type" value="Genomic_DNA"/>
</dbReference>
<reference evidence="14" key="1">
    <citation type="submission" date="2021-12" db="EMBL/GenBank/DDBJ databases">
        <title>Discovery of the Pendulisporaceae a myxobacterial family with distinct sporulation behavior and unique specialized metabolism.</title>
        <authorList>
            <person name="Garcia R."/>
            <person name="Popoff A."/>
            <person name="Bader C.D."/>
            <person name="Loehr J."/>
            <person name="Walesch S."/>
            <person name="Walt C."/>
            <person name="Boldt J."/>
            <person name="Bunk B."/>
            <person name="Haeckl F.J.F.P.J."/>
            <person name="Gunesch A.P."/>
            <person name="Birkelbach J."/>
            <person name="Nuebel U."/>
            <person name="Pietschmann T."/>
            <person name="Bach T."/>
            <person name="Mueller R."/>
        </authorList>
    </citation>
    <scope>NUCLEOTIDE SEQUENCE</scope>
    <source>
        <strain evidence="14">MSr11367</strain>
    </source>
</reference>
<evidence type="ECO:0000256" key="11">
    <source>
        <dbReference type="RuleBase" id="RU362119"/>
    </source>
</evidence>